<dbReference type="Pfam" id="PF18129">
    <property type="entry name" value="SH3_12"/>
    <property type="match status" value="1"/>
</dbReference>
<dbReference type="FunFam" id="1.25.40.1050:FF:000002">
    <property type="entry name" value="5'-3' exoribonuclease"/>
    <property type="match status" value="1"/>
</dbReference>
<evidence type="ECO:0000256" key="3">
    <source>
        <dbReference type="ARBA" id="ARBA00022722"/>
    </source>
</evidence>
<sequence>MNGIIHNCTHPEWNDNVLNKLSEKEMIIQIFHYIDRLFHAVKPQKLIYLAIDGVAPRAKMNQQRQRRLRTAQESKEALEKARETGEKVQEDMFDSNCITPGTEFMAKLSDYLKYFIRKKIKEDSAWRKVEVILSGHEVPGEGEHKIMEYIRRQKMLPEHDPNTRHCLYGLDADLIMLALASHEPHFALLREEVTFGRRKKKPEATPPKFQLLFVNLLREYLDEEFRTELPFGYDLERVIDDFVLFCFFVGNDFLPNLPYMDIADGALDKMFDIYRELLPTLGGYITEKGEILWERCEKFLKQIAKYEQEMLSTMPPLHLEVLEQSLQSDNEEEEDRPDEADRSKFNAWQLKMKEKQNTLRASGEKHPVANDEGGNSNEVEDALAELDEETVVFEGGLKAKSDSEYDFAAMAAASEKFNEQRNRPRDEEEEEEYDDDSWKNWYYRDKFRIGLENEEYHKHLRTSYLEGLVWVLRYYYRGCCSWNWFFPFHYAPLCSDLVNLTSYKLKFDLGTPFYPFQQLMGVLPAASKTLLPVPYQELMTRATSPIIDFYPEEFKVDMNGKRNAWEAIALIPFIDEKRLLDAMDTVDKNRLSEKERKRDSFGVAYVFSYDAANETLFPTPMPGVFADLNPCLVAQREFRLADWGPEGQITPYLLPNAKFGLQNQPGFPTLQNLRHTSQLAYAGLSVFGTSSRKQSLLLKLLPPEGQEPKDKLTQVNSGAEAPSALLTKEHAVDDVDASQVQDLLGKTIYVEWPYLKEALVLGISDDECRTSQAQGTVRHSVGDSGAWLKESKYQRNHYKAKKGMDIGEVKVMLHVQVLRGMKVRKDGSRVRMWRTVDDIYPLQTIVKEHYAPDPRLQERGAPSVEEAFPIGQRVVYTGPGQNFGGLGTVAEHLPTEAGCVPNVRVELETQENFYHLSEVSRRLNISPKVLSKHQNRKINIGLRIKFTRKGQQMLGYTQRIETPSTNGISRGYWMYSAKALDLVYEFMQRFPDLFQALEADDAQEIEVFSPEMLFPNGNAAERMTEVEEWLKNLETNNLQRVPIGSKAMPKEAVKTVEEESNRYVANNNARKKKTESTQMDIPLGERVMNLRDNGPIPFGLKGTVTGIVNNLLEVVFDEEFLGGTNLGNRCSDLRGQQHIPATTVLNLGRGHGAKRGGRNSGPQQNAWAAKADREQQGPRGQSQGQGQQAPHQHHQQQPRPNRGGQGADKPVTILSSRGGGGTEKRDVRKSGDKVAYRPKPQPQGEDGAAVEGATQPAPGKKERSRKNGSKPSSLSSSTGSSGSNNGQSTEEEVAEYWNKLQSQHSEPAEGEAAGTKPRRERRRGGGKRNAAHPAAAEQHASPQGAAPAYPLYYYQPAPNFPPQPYMMPPQYPGVPPAAALYGGVAMPLAGAGPTAAIPIPGLPVPLQVPLQPAMAAAPLNW</sequence>
<feature type="compositionally biased region" description="Basic and acidic residues" evidence="7">
    <location>
        <begin position="70"/>
        <end position="85"/>
    </location>
</feature>
<evidence type="ECO:0000256" key="5">
    <source>
        <dbReference type="ARBA" id="ARBA00022839"/>
    </source>
</evidence>
<feature type="domain" description="Xrn1 helical" evidence="9">
    <location>
        <begin position="233"/>
        <end position="607"/>
    </location>
</feature>
<keyword evidence="6" id="KW-0694">RNA-binding</keyword>
<feature type="region of interest" description="Disordered" evidence="7">
    <location>
        <begin position="62"/>
        <end position="85"/>
    </location>
</feature>
<evidence type="ECO:0000313" key="14">
    <source>
        <dbReference type="Proteomes" id="UP000011083"/>
    </source>
</evidence>
<dbReference type="VEuPathDB" id="AmoebaDB:ACA1_017740"/>
<dbReference type="Proteomes" id="UP000011083">
    <property type="component" value="Unassembled WGS sequence"/>
</dbReference>
<comment type="similarity">
    <text evidence="1">Belongs to the 5'-3' exonuclease family. XRN2/RAT1 subfamily.</text>
</comment>
<dbReference type="PANTHER" id="PTHR12341:SF7">
    <property type="entry name" value="5'-3' EXORIBONUCLEASE 1"/>
    <property type="match status" value="1"/>
</dbReference>
<dbReference type="Gene3D" id="2.170.260.40">
    <property type="match status" value="1"/>
</dbReference>
<evidence type="ECO:0000256" key="4">
    <source>
        <dbReference type="ARBA" id="ARBA00022801"/>
    </source>
</evidence>
<feature type="domain" description="5'-3' exoribonuclease 1 D1" evidence="11">
    <location>
        <begin position="726"/>
        <end position="859"/>
    </location>
</feature>
<evidence type="ECO:0000259" key="9">
    <source>
        <dbReference type="Pfam" id="PF17846"/>
    </source>
</evidence>
<dbReference type="PIRSF" id="PIRSF006743">
    <property type="entry name" value="Exonuclease_Xnr1"/>
    <property type="match status" value="1"/>
</dbReference>
<dbReference type="InterPro" id="IPR047008">
    <property type="entry name" value="XRN1_SH3_sf"/>
</dbReference>
<feature type="compositionally biased region" description="Basic residues" evidence="7">
    <location>
        <begin position="1316"/>
        <end position="1330"/>
    </location>
</feature>
<feature type="compositionally biased region" description="Basic and acidic residues" evidence="7">
    <location>
        <begin position="356"/>
        <end position="369"/>
    </location>
</feature>
<gene>
    <name evidence="13" type="ORF">ACA1_017740</name>
</gene>
<dbReference type="GO" id="GO:0006397">
    <property type="term" value="P:mRNA processing"/>
    <property type="evidence" value="ECO:0007669"/>
    <property type="project" value="UniProtKB-KW"/>
</dbReference>
<dbReference type="InterPro" id="IPR016494">
    <property type="entry name" value="5_3_exoribonuclease_1"/>
</dbReference>
<reference evidence="13 14" key="1">
    <citation type="journal article" date="2013" name="Genome Biol.">
        <title>Genome of Acanthamoeba castellanii highlights extensive lateral gene transfer and early evolution of tyrosine kinase signaling.</title>
        <authorList>
            <person name="Clarke M."/>
            <person name="Lohan A.J."/>
            <person name="Liu B."/>
            <person name="Lagkouvardos I."/>
            <person name="Roy S."/>
            <person name="Zafar N."/>
            <person name="Bertelli C."/>
            <person name="Schilde C."/>
            <person name="Kianianmomeni A."/>
            <person name="Burglin T.R."/>
            <person name="Frech C."/>
            <person name="Turcotte B."/>
            <person name="Kopec K.O."/>
            <person name="Synnott J.M."/>
            <person name="Choo C."/>
            <person name="Paponov I."/>
            <person name="Finkler A."/>
            <person name="Soon Heng Tan C."/>
            <person name="Hutchins A.P."/>
            <person name="Weinmeier T."/>
            <person name="Rattei T."/>
            <person name="Chu J.S."/>
            <person name="Gimenez G."/>
            <person name="Irimia M."/>
            <person name="Rigden D.J."/>
            <person name="Fitzpatrick D.A."/>
            <person name="Lorenzo-Morales J."/>
            <person name="Bateman A."/>
            <person name="Chiu C.H."/>
            <person name="Tang P."/>
            <person name="Hegemann P."/>
            <person name="Fromm H."/>
            <person name="Raoult D."/>
            <person name="Greub G."/>
            <person name="Miranda-Saavedra D."/>
            <person name="Chen N."/>
            <person name="Nash P."/>
            <person name="Ginger M.L."/>
            <person name="Horn M."/>
            <person name="Schaap P."/>
            <person name="Caler L."/>
            <person name="Loftus B."/>
        </authorList>
    </citation>
    <scope>NUCLEOTIDE SEQUENCE [LARGE SCALE GENOMIC DNA]</scope>
    <source>
        <strain evidence="13 14">Neff</strain>
    </source>
</reference>
<feature type="compositionally biased region" description="Low complexity" evidence="7">
    <location>
        <begin position="1331"/>
        <end position="1343"/>
    </location>
</feature>
<dbReference type="GO" id="GO:0004534">
    <property type="term" value="F:5'-3' RNA exonuclease activity"/>
    <property type="evidence" value="ECO:0007669"/>
    <property type="project" value="TreeGrafter"/>
</dbReference>
<dbReference type="GO" id="GO:0005634">
    <property type="term" value="C:nucleus"/>
    <property type="evidence" value="ECO:0007669"/>
    <property type="project" value="TreeGrafter"/>
</dbReference>
<dbReference type="CDD" id="cd18673">
    <property type="entry name" value="PIN_XRN1-2-like"/>
    <property type="match status" value="1"/>
</dbReference>
<evidence type="ECO:0000256" key="2">
    <source>
        <dbReference type="ARBA" id="ARBA00022664"/>
    </source>
</evidence>
<dbReference type="Pfam" id="PF03159">
    <property type="entry name" value="XRN_N"/>
    <property type="match status" value="1"/>
</dbReference>
<dbReference type="EC" id="3.1.13.-" evidence="6"/>
<keyword evidence="6" id="KW-0963">Cytoplasm</keyword>
<dbReference type="InterPro" id="IPR041412">
    <property type="entry name" value="Xrn1_helical"/>
</dbReference>
<evidence type="ECO:0000259" key="12">
    <source>
        <dbReference type="Pfam" id="PF18334"/>
    </source>
</evidence>
<evidence type="ECO:0000259" key="11">
    <source>
        <dbReference type="Pfam" id="PF18332"/>
    </source>
</evidence>
<feature type="domain" description="5'-3' exoribonuclease 1 D1" evidence="11">
    <location>
        <begin position="653"/>
        <end position="704"/>
    </location>
</feature>
<protein>
    <recommendedName>
        <fullName evidence="6">5'-3' exoribonuclease 1</fullName>
        <ecNumber evidence="6">3.1.13.-</ecNumber>
    </recommendedName>
</protein>
<dbReference type="Gene3D" id="1.25.40.1050">
    <property type="match status" value="1"/>
</dbReference>
<dbReference type="EMBL" id="KB008056">
    <property type="protein sequence ID" value="ELR14365.1"/>
    <property type="molecule type" value="Genomic_DNA"/>
</dbReference>
<dbReference type="GO" id="GO:0005737">
    <property type="term" value="C:cytoplasm"/>
    <property type="evidence" value="ECO:0007669"/>
    <property type="project" value="UniProtKB-SubCell"/>
</dbReference>
<dbReference type="InterPro" id="IPR041106">
    <property type="entry name" value="XRN1_D2_D3"/>
</dbReference>
<evidence type="ECO:0000256" key="7">
    <source>
        <dbReference type="SAM" id="MobiDB-lite"/>
    </source>
</evidence>
<dbReference type="STRING" id="1257118.L8GMR4"/>
<evidence type="ECO:0000256" key="1">
    <source>
        <dbReference type="ARBA" id="ARBA00006994"/>
    </source>
</evidence>
<evidence type="ECO:0000259" key="10">
    <source>
        <dbReference type="Pfam" id="PF18129"/>
    </source>
</evidence>
<dbReference type="GO" id="GO:0016075">
    <property type="term" value="P:rRNA catabolic process"/>
    <property type="evidence" value="ECO:0007669"/>
    <property type="project" value="TreeGrafter"/>
</dbReference>
<feature type="domain" description="Exoribonuclease Xrn1 D2/D3" evidence="12">
    <location>
        <begin position="906"/>
        <end position="1073"/>
    </location>
</feature>
<dbReference type="Pfam" id="PF17846">
    <property type="entry name" value="XRN_M"/>
    <property type="match status" value="1"/>
</dbReference>
<organism evidence="13 14">
    <name type="scientific">Acanthamoeba castellanii (strain ATCC 30010 / Neff)</name>
    <dbReference type="NCBI Taxonomy" id="1257118"/>
    <lineage>
        <taxon>Eukaryota</taxon>
        <taxon>Amoebozoa</taxon>
        <taxon>Discosea</taxon>
        <taxon>Longamoebia</taxon>
        <taxon>Centramoebida</taxon>
        <taxon>Acanthamoebidae</taxon>
        <taxon>Acanthamoeba</taxon>
    </lineage>
</organism>
<dbReference type="OMA" id="CTHPNDV"/>
<dbReference type="InterPro" id="IPR040992">
    <property type="entry name" value="XRN1_D1"/>
</dbReference>
<dbReference type="Gene3D" id="2.30.30.750">
    <property type="match status" value="1"/>
</dbReference>
<feature type="compositionally biased region" description="Low complexity" evidence="7">
    <location>
        <begin position="1269"/>
        <end position="1288"/>
    </location>
</feature>
<dbReference type="InterPro" id="IPR041385">
    <property type="entry name" value="SH3_12"/>
</dbReference>
<feature type="compositionally biased region" description="Basic and acidic residues" evidence="7">
    <location>
        <begin position="1222"/>
        <end position="1235"/>
    </location>
</feature>
<dbReference type="Gene3D" id="3.40.50.12390">
    <property type="match status" value="1"/>
</dbReference>
<dbReference type="RefSeq" id="XP_004336378.1">
    <property type="nucleotide sequence ID" value="XM_004336330.1"/>
</dbReference>
<evidence type="ECO:0000313" key="13">
    <source>
        <dbReference type="EMBL" id="ELR14365.1"/>
    </source>
</evidence>
<dbReference type="GO" id="GO:0000956">
    <property type="term" value="P:nuclear-transcribed mRNA catabolic process"/>
    <property type="evidence" value="ECO:0007669"/>
    <property type="project" value="InterPro"/>
</dbReference>
<dbReference type="InterPro" id="IPR004859">
    <property type="entry name" value="Xrn1_N"/>
</dbReference>
<feature type="domain" description="Xrn1 N-terminal" evidence="8">
    <location>
        <begin position="1"/>
        <end position="192"/>
    </location>
</feature>
<feature type="region of interest" description="Disordered" evidence="7">
    <location>
        <begin position="356"/>
        <end position="376"/>
    </location>
</feature>
<keyword evidence="4 6" id="KW-0378">Hydrolase</keyword>
<keyword evidence="2" id="KW-0507">mRNA processing</keyword>
<dbReference type="InterPro" id="IPR027073">
    <property type="entry name" value="5_3_exoribonuclease"/>
</dbReference>
<dbReference type="Pfam" id="PF18332">
    <property type="entry name" value="XRN1_D1"/>
    <property type="match status" value="2"/>
</dbReference>
<comment type="subcellular location">
    <subcellularLocation>
        <location evidence="6">Cytoplasm</location>
    </subcellularLocation>
</comment>
<feature type="region of interest" description="Disordered" evidence="7">
    <location>
        <begin position="1143"/>
        <end position="1343"/>
    </location>
</feature>
<accession>L8GMR4</accession>
<dbReference type="PANTHER" id="PTHR12341">
    <property type="entry name" value="5'-&gt;3' EXORIBONUCLEASE"/>
    <property type="match status" value="1"/>
</dbReference>
<feature type="domain" description="5'-3' exoribonuclease 1 SH3-like" evidence="10">
    <location>
        <begin position="1081"/>
        <end position="1146"/>
    </location>
</feature>
<keyword evidence="14" id="KW-1185">Reference proteome</keyword>
<name>L8GMR4_ACACF</name>
<evidence type="ECO:0000259" key="8">
    <source>
        <dbReference type="Pfam" id="PF03159"/>
    </source>
</evidence>
<keyword evidence="5 6" id="KW-0269">Exonuclease</keyword>
<dbReference type="OrthoDB" id="372487at2759"/>
<dbReference type="InterPro" id="IPR047007">
    <property type="entry name" value="XRN1_D1_sf"/>
</dbReference>
<dbReference type="GO" id="GO:0003723">
    <property type="term" value="F:RNA binding"/>
    <property type="evidence" value="ECO:0007669"/>
    <property type="project" value="UniProtKB-KW"/>
</dbReference>
<dbReference type="GeneID" id="14914948"/>
<evidence type="ECO:0000256" key="6">
    <source>
        <dbReference type="PIRNR" id="PIRNR006743"/>
    </source>
</evidence>
<feature type="compositionally biased region" description="Low complexity" evidence="7">
    <location>
        <begin position="1177"/>
        <end position="1190"/>
    </location>
</feature>
<dbReference type="Pfam" id="PF18334">
    <property type="entry name" value="XRN1_D2_D3"/>
    <property type="match status" value="1"/>
</dbReference>
<proteinExistence type="inferred from homology"/>
<keyword evidence="3 6" id="KW-0540">Nuclease</keyword>
<dbReference type="KEGG" id="acan:ACA1_017740"/>